<sequence>MNSIDNIWSKRLQAHIQELRTYSKYMLNDHLLFVLLFLTAGGAVAYQNWLNKMPENFPAVFIMTAAFTFLIQNSSVRTLLKEADLVFLLPLEKQMEHYFNKAFLYSAVTQMLPIIIFIIAFTPLYRKAEAVSGGAILLSLLLLAVVKVWNVKMNWIIHFLPDENAKMYDFIVRLVVNILSIYFVFMNEYVFLTIVAVIMIAYYVYFAKAAGKRGVKWEVLIKKEEQKKQNFYQLANLFTDVPKLKKSAKRRKYLDPLLGFIKYNQKNTYLYMYVRAFLRSGDYVGIHLRLTIIGSVILVYLAGNMYSGLAISILFLFLTGIQLMSLYKHYDLLEISNLYPTADNYKLKHFTSLMRMVLIIQLLVFSIVIFLTAGGVLATPVLLISLAFTFLFVYVYMPKRLKKL</sequence>
<keyword evidence="3" id="KW-1185">Reference proteome</keyword>
<feature type="transmembrane region" description="Helical" evidence="1">
    <location>
        <begin position="377"/>
        <end position="397"/>
    </location>
</feature>
<feature type="transmembrane region" description="Helical" evidence="1">
    <location>
        <begin position="191"/>
        <end position="207"/>
    </location>
</feature>
<comment type="caution">
    <text evidence="2">The sequence shown here is derived from an EMBL/GenBank/DDBJ whole genome shotgun (WGS) entry which is preliminary data.</text>
</comment>
<feature type="transmembrane region" description="Helical" evidence="1">
    <location>
        <begin position="283"/>
        <end position="303"/>
    </location>
</feature>
<name>A0ABU6P152_9BACI</name>
<evidence type="ECO:0000256" key="1">
    <source>
        <dbReference type="SAM" id="Phobius"/>
    </source>
</evidence>
<dbReference type="InterPro" id="IPR010288">
    <property type="entry name" value="EcsB_ABC"/>
</dbReference>
<gene>
    <name evidence="2" type="ORF">P9271_17410</name>
</gene>
<reference evidence="2 3" key="1">
    <citation type="submission" date="2023-03" db="EMBL/GenBank/DDBJ databases">
        <title>Bacillus Genome Sequencing.</title>
        <authorList>
            <person name="Dunlap C."/>
        </authorList>
    </citation>
    <scope>NUCLEOTIDE SEQUENCE [LARGE SCALE GENOMIC DNA]</scope>
    <source>
        <strain evidence="2 3">NRS-1717</strain>
    </source>
</reference>
<evidence type="ECO:0000313" key="2">
    <source>
        <dbReference type="EMBL" id="MED4403088.1"/>
    </source>
</evidence>
<keyword evidence="1" id="KW-1133">Transmembrane helix</keyword>
<feature type="transmembrane region" description="Helical" evidence="1">
    <location>
        <begin position="309"/>
        <end position="327"/>
    </location>
</feature>
<organism evidence="2 3">
    <name type="scientific">Metabacillus fastidiosus</name>
    <dbReference type="NCBI Taxonomy" id="1458"/>
    <lineage>
        <taxon>Bacteria</taxon>
        <taxon>Bacillati</taxon>
        <taxon>Bacillota</taxon>
        <taxon>Bacilli</taxon>
        <taxon>Bacillales</taxon>
        <taxon>Bacillaceae</taxon>
        <taxon>Metabacillus</taxon>
    </lineage>
</organism>
<keyword evidence="1" id="KW-0472">Membrane</keyword>
<keyword evidence="1" id="KW-0812">Transmembrane</keyword>
<feature type="transmembrane region" description="Helical" evidence="1">
    <location>
        <begin position="30"/>
        <end position="50"/>
    </location>
</feature>
<dbReference type="RefSeq" id="WP_066224790.1">
    <property type="nucleotide sequence ID" value="NZ_JARTFQ010000004.1"/>
</dbReference>
<feature type="transmembrane region" description="Helical" evidence="1">
    <location>
        <begin position="102"/>
        <end position="124"/>
    </location>
</feature>
<dbReference type="PIRSF" id="PIRSF037259">
    <property type="entry name" value="EcsB_ABC"/>
    <property type="match status" value="1"/>
</dbReference>
<dbReference type="GeneID" id="301139348"/>
<feature type="transmembrane region" description="Helical" evidence="1">
    <location>
        <begin position="130"/>
        <end position="149"/>
    </location>
</feature>
<feature type="transmembrane region" description="Helical" evidence="1">
    <location>
        <begin position="170"/>
        <end position="185"/>
    </location>
</feature>
<accession>A0ABU6P152</accession>
<protein>
    <submittedName>
        <fullName evidence="2">ABC transporter permease</fullName>
    </submittedName>
</protein>
<evidence type="ECO:0000313" key="3">
    <source>
        <dbReference type="Proteomes" id="UP001342826"/>
    </source>
</evidence>
<feature type="transmembrane region" description="Helical" evidence="1">
    <location>
        <begin position="56"/>
        <end position="72"/>
    </location>
</feature>
<dbReference type="Proteomes" id="UP001342826">
    <property type="component" value="Unassembled WGS sequence"/>
</dbReference>
<feature type="transmembrane region" description="Helical" evidence="1">
    <location>
        <begin position="353"/>
        <end position="371"/>
    </location>
</feature>
<dbReference type="Pfam" id="PF05975">
    <property type="entry name" value="EcsB"/>
    <property type="match status" value="1"/>
</dbReference>
<proteinExistence type="predicted"/>
<dbReference type="EMBL" id="JARTFS010000013">
    <property type="protein sequence ID" value="MED4403088.1"/>
    <property type="molecule type" value="Genomic_DNA"/>
</dbReference>